<dbReference type="InterPro" id="IPR002109">
    <property type="entry name" value="Glutaredoxin"/>
</dbReference>
<organism evidence="9 10">
    <name type="scientific">Populus tomentosa</name>
    <name type="common">Chinese white poplar</name>
    <dbReference type="NCBI Taxonomy" id="118781"/>
    <lineage>
        <taxon>Eukaryota</taxon>
        <taxon>Viridiplantae</taxon>
        <taxon>Streptophyta</taxon>
        <taxon>Embryophyta</taxon>
        <taxon>Tracheophyta</taxon>
        <taxon>Spermatophyta</taxon>
        <taxon>Magnoliopsida</taxon>
        <taxon>eudicotyledons</taxon>
        <taxon>Gunneridae</taxon>
        <taxon>Pentapetalae</taxon>
        <taxon>rosids</taxon>
        <taxon>fabids</taxon>
        <taxon>Malpighiales</taxon>
        <taxon>Salicaceae</taxon>
        <taxon>Saliceae</taxon>
        <taxon>Populus</taxon>
    </lineage>
</organism>
<dbReference type="PANTHER" id="PTHR10293">
    <property type="entry name" value="GLUTAREDOXIN FAMILY MEMBER"/>
    <property type="match status" value="1"/>
</dbReference>
<dbReference type="EMBL" id="JAAWWB010000027">
    <property type="protein sequence ID" value="KAG6749973.1"/>
    <property type="molecule type" value="Genomic_DNA"/>
</dbReference>
<feature type="region of interest" description="Disordered" evidence="7">
    <location>
        <begin position="309"/>
        <end position="336"/>
    </location>
</feature>
<feature type="domain" description="Glutaredoxin" evidence="8">
    <location>
        <begin position="82"/>
        <end position="145"/>
    </location>
</feature>
<dbReference type="InterPro" id="IPR004480">
    <property type="entry name" value="Monothiol_GRX-rel"/>
</dbReference>
<keyword evidence="4" id="KW-0408">Iron</keyword>
<comment type="similarity">
    <text evidence="1">Belongs to the glutaredoxin family. CGFS subfamily.</text>
</comment>
<evidence type="ECO:0000256" key="7">
    <source>
        <dbReference type="SAM" id="MobiDB-lite"/>
    </source>
</evidence>
<evidence type="ECO:0000256" key="2">
    <source>
        <dbReference type="ARBA" id="ARBA00022714"/>
    </source>
</evidence>
<dbReference type="Proteomes" id="UP000886885">
    <property type="component" value="Chromosome 14A"/>
</dbReference>
<keyword evidence="10" id="KW-1185">Reference proteome</keyword>
<proteinExistence type="inferred from homology"/>
<keyword evidence="2" id="KW-0001">2Fe-2S</keyword>
<feature type="compositionally biased region" description="Basic and acidic residues" evidence="7">
    <location>
        <begin position="319"/>
        <end position="330"/>
    </location>
</feature>
<protein>
    <recommendedName>
        <fullName evidence="8">Glutaredoxin domain-containing protein</fullName>
    </recommendedName>
</protein>
<dbReference type="InterPro" id="IPR033658">
    <property type="entry name" value="GRX_PICOT-like"/>
</dbReference>
<dbReference type="GO" id="GO:0046872">
    <property type="term" value="F:metal ion binding"/>
    <property type="evidence" value="ECO:0007669"/>
    <property type="project" value="UniProtKB-KW"/>
</dbReference>
<name>A0A8X7YK86_POPTO</name>
<dbReference type="CDD" id="cd03028">
    <property type="entry name" value="GRX_PICOT_like"/>
    <property type="match status" value="1"/>
</dbReference>
<evidence type="ECO:0000259" key="8">
    <source>
        <dbReference type="Pfam" id="PF00462"/>
    </source>
</evidence>
<dbReference type="PANTHER" id="PTHR10293:SF72">
    <property type="entry name" value="MONOTHIOL GLUTAREDOXIN-S14, CHLOROPLASTIC"/>
    <property type="match status" value="1"/>
</dbReference>
<evidence type="ECO:0000256" key="6">
    <source>
        <dbReference type="ARBA" id="ARBA00023284"/>
    </source>
</evidence>
<dbReference type="FunFam" id="3.40.30.10:FF:000005">
    <property type="entry name" value="Glutaredoxin 5"/>
    <property type="match status" value="1"/>
</dbReference>
<evidence type="ECO:0000313" key="9">
    <source>
        <dbReference type="EMBL" id="KAG6749973.1"/>
    </source>
</evidence>
<dbReference type="NCBIfam" id="TIGR00365">
    <property type="entry name" value="Grx4 family monothiol glutaredoxin"/>
    <property type="match status" value="1"/>
</dbReference>
<dbReference type="PROSITE" id="PS51354">
    <property type="entry name" value="GLUTAREDOXIN_2"/>
    <property type="match status" value="1"/>
</dbReference>
<evidence type="ECO:0000256" key="1">
    <source>
        <dbReference type="ARBA" id="ARBA00008983"/>
    </source>
</evidence>
<dbReference type="OrthoDB" id="415696at2759"/>
<sequence>MGSQSLLVLSAPTMMIPSKIAASLAPPRPRSLCFPRALTITDSVVFRAKSNSARNKLASSIRCALNPALKTTLDKVVTSHKVVLFMKGTKDFPQCGFSQTVVQILKSLNVPFESVNILENELLRQGLKEYSSWPTFPQLYIDGEFFGGCDITVGKFNFTVVLKMDTTLNVNLLENAVLRNSNFEVDQSEVNVSILQRHIRVANCRNKWKRQCALETLPVVPYWVSNPTLKMLGANAVSGRKVCIDSSQVVPGDEIFYPLPDCFHIRLKNSAQQLNTLRLKIVDNMVEAKDHQRFQASFATTLKAHVAALQKRERKGRKKAAEGDKKEGGFKKSKKA</sequence>
<reference evidence="9" key="1">
    <citation type="journal article" date="2020" name="bioRxiv">
        <title>Hybrid origin of Populus tomentosa Carr. identified through genome sequencing and phylogenomic analysis.</title>
        <authorList>
            <person name="An X."/>
            <person name="Gao K."/>
            <person name="Chen Z."/>
            <person name="Li J."/>
            <person name="Yang X."/>
            <person name="Yang X."/>
            <person name="Zhou J."/>
            <person name="Guo T."/>
            <person name="Zhao T."/>
            <person name="Huang S."/>
            <person name="Miao D."/>
            <person name="Khan W.U."/>
            <person name="Rao P."/>
            <person name="Ye M."/>
            <person name="Lei B."/>
            <person name="Liao W."/>
            <person name="Wang J."/>
            <person name="Ji L."/>
            <person name="Li Y."/>
            <person name="Guo B."/>
            <person name="Mustafa N.S."/>
            <person name="Li S."/>
            <person name="Yun Q."/>
            <person name="Keller S.R."/>
            <person name="Mao J."/>
            <person name="Zhang R."/>
            <person name="Strauss S.H."/>
        </authorList>
    </citation>
    <scope>NUCLEOTIDE SEQUENCE</scope>
    <source>
        <strain evidence="9">GM15</strain>
        <tissue evidence="9">Leaf</tissue>
    </source>
</reference>
<evidence type="ECO:0000256" key="4">
    <source>
        <dbReference type="ARBA" id="ARBA00023004"/>
    </source>
</evidence>
<dbReference type="GO" id="GO:0051537">
    <property type="term" value="F:2 iron, 2 sulfur cluster binding"/>
    <property type="evidence" value="ECO:0007669"/>
    <property type="project" value="UniProtKB-KW"/>
</dbReference>
<comment type="caution">
    <text evidence="9">The sequence shown here is derived from an EMBL/GenBank/DDBJ whole genome shotgun (WGS) entry which is preliminary data.</text>
</comment>
<evidence type="ECO:0000256" key="3">
    <source>
        <dbReference type="ARBA" id="ARBA00022723"/>
    </source>
</evidence>
<evidence type="ECO:0000313" key="10">
    <source>
        <dbReference type="Proteomes" id="UP000886885"/>
    </source>
</evidence>
<keyword evidence="5" id="KW-0411">Iron-sulfur</keyword>
<dbReference type="Pfam" id="PF00462">
    <property type="entry name" value="Glutaredoxin"/>
    <property type="match status" value="1"/>
</dbReference>
<gene>
    <name evidence="9" type="ORF">POTOM_047051</name>
</gene>
<keyword evidence="6" id="KW-0676">Redox-active center</keyword>
<keyword evidence="3" id="KW-0479">Metal-binding</keyword>
<dbReference type="AlphaFoldDB" id="A0A8X7YK86"/>
<accession>A0A8X7YK86</accession>
<evidence type="ECO:0000256" key="5">
    <source>
        <dbReference type="ARBA" id="ARBA00023014"/>
    </source>
</evidence>